<evidence type="ECO:0000256" key="8">
    <source>
        <dbReference type="SAM" id="Phobius"/>
    </source>
</evidence>
<evidence type="ECO:0000256" key="6">
    <source>
        <dbReference type="ARBA" id="ARBA00022989"/>
    </source>
</evidence>
<dbReference type="EMBL" id="CAADID010000022">
    <property type="protein sequence ID" value="VFR72728.1"/>
    <property type="molecule type" value="Genomic_DNA"/>
</dbReference>
<dbReference type="InterPro" id="IPR045584">
    <property type="entry name" value="Pilin-like"/>
</dbReference>
<evidence type="ECO:0000256" key="3">
    <source>
        <dbReference type="ARBA" id="ARBA00022481"/>
    </source>
</evidence>
<dbReference type="InterPro" id="IPR012902">
    <property type="entry name" value="N_methyl_site"/>
</dbReference>
<gene>
    <name evidence="9" type="ORF">ANT2_1227</name>
    <name evidence="10" type="ORF">ANT3_1228</name>
</gene>
<proteinExistence type="predicted"/>
<dbReference type="PANTHER" id="PTHR39583:SF2">
    <property type="entry name" value="TYPE II SECRETION SYSTEM PROTEIN J"/>
    <property type="match status" value="1"/>
</dbReference>
<dbReference type="EMBL" id="CAADIG010000021">
    <property type="protein sequence ID" value="VFR46928.1"/>
    <property type="molecule type" value="Genomic_DNA"/>
</dbReference>
<dbReference type="Gene3D" id="3.30.700.10">
    <property type="entry name" value="Glycoprotein, Type 4 Pilin"/>
    <property type="match status" value="1"/>
</dbReference>
<evidence type="ECO:0000313" key="10">
    <source>
        <dbReference type="EMBL" id="VFR72728.1"/>
    </source>
</evidence>
<keyword evidence="7 8" id="KW-0472">Membrane</keyword>
<dbReference type="GO" id="GO:0005886">
    <property type="term" value="C:plasma membrane"/>
    <property type="evidence" value="ECO:0007669"/>
    <property type="project" value="UniProtKB-SubCell"/>
</dbReference>
<dbReference type="SUPFAM" id="SSF54523">
    <property type="entry name" value="Pili subunits"/>
    <property type="match status" value="1"/>
</dbReference>
<reference evidence="10" key="1">
    <citation type="submission" date="2019-03" db="EMBL/GenBank/DDBJ databases">
        <authorList>
            <person name="Danneels B."/>
        </authorList>
    </citation>
    <scope>NUCLEOTIDE SEQUENCE</scope>
</reference>
<keyword evidence="4" id="KW-0997">Cell inner membrane</keyword>
<dbReference type="InterPro" id="IPR051621">
    <property type="entry name" value="T2SS_protein_J"/>
</dbReference>
<sequence length="214" mass="23997">MERRRCAQAGFTLIEVMVAILIMAIISVISWRGLDSITQASERIDDGAQASAALLNAIRQFERDVAWRADGEMAVSRQTGPGGSTASRNMTLLPISLIVERQARVPWRMEIVRSMAGQPGNWQRVQWWQEGETLYRNAGPGSAHFPLPLPQEQNRVAVLDNILRVNLRAWQPGQGWTNLPSSQRSRETAQGLELQLALRTANGDLDYRRVLLLE</sequence>
<comment type="subcellular location">
    <subcellularLocation>
        <location evidence="1">Cell inner membrane</location>
        <topology evidence="1">Single-pass membrane protein</topology>
    </subcellularLocation>
</comment>
<organism evidence="10">
    <name type="scientific">plant metagenome</name>
    <dbReference type="NCBI Taxonomy" id="1297885"/>
    <lineage>
        <taxon>unclassified sequences</taxon>
        <taxon>metagenomes</taxon>
        <taxon>organismal metagenomes</taxon>
    </lineage>
</organism>
<evidence type="ECO:0000256" key="5">
    <source>
        <dbReference type="ARBA" id="ARBA00022692"/>
    </source>
</evidence>
<protein>
    <submittedName>
        <fullName evidence="10">General secretion pathway protein J</fullName>
    </submittedName>
</protein>
<dbReference type="AlphaFoldDB" id="A0A484TCX0"/>
<dbReference type="NCBIfam" id="TIGR02532">
    <property type="entry name" value="IV_pilin_GFxxxE"/>
    <property type="match status" value="1"/>
</dbReference>
<evidence type="ECO:0000256" key="4">
    <source>
        <dbReference type="ARBA" id="ARBA00022519"/>
    </source>
</evidence>
<keyword evidence="5 8" id="KW-0812">Transmembrane</keyword>
<feature type="transmembrane region" description="Helical" evidence="8">
    <location>
        <begin position="12"/>
        <end position="34"/>
    </location>
</feature>
<keyword evidence="3" id="KW-0488">Methylation</keyword>
<keyword evidence="2" id="KW-1003">Cell membrane</keyword>
<name>A0A484TCX0_9ZZZZ</name>
<accession>A0A484TCX0</accession>
<dbReference type="GO" id="GO:0015628">
    <property type="term" value="P:protein secretion by the type II secretion system"/>
    <property type="evidence" value="ECO:0007669"/>
    <property type="project" value="TreeGrafter"/>
</dbReference>
<evidence type="ECO:0000313" key="9">
    <source>
        <dbReference type="EMBL" id="VFR46928.1"/>
    </source>
</evidence>
<dbReference type="Pfam" id="PF07963">
    <property type="entry name" value="N_methyl"/>
    <property type="match status" value="1"/>
</dbReference>
<evidence type="ECO:0000256" key="1">
    <source>
        <dbReference type="ARBA" id="ARBA00004377"/>
    </source>
</evidence>
<evidence type="ECO:0000256" key="7">
    <source>
        <dbReference type="ARBA" id="ARBA00023136"/>
    </source>
</evidence>
<dbReference type="PANTHER" id="PTHR39583">
    <property type="entry name" value="TYPE II SECRETION SYSTEM PROTEIN J-RELATED"/>
    <property type="match status" value="1"/>
</dbReference>
<dbReference type="PROSITE" id="PS00409">
    <property type="entry name" value="PROKAR_NTER_METHYL"/>
    <property type="match status" value="1"/>
</dbReference>
<evidence type="ECO:0000256" key="2">
    <source>
        <dbReference type="ARBA" id="ARBA00022475"/>
    </source>
</evidence>
<keyword evidence="6 8" id="KW-1133">Transmembrane helix</keyword>